<accession>A0A5D3G2Z6</accession>
<protein>
    <submittedName>
        <fullName evidence="5">Carbon storage regulator</fullName>
    </submittedName>
</protein>
<keyword evidence="3" id="KW-0694">RNA-binding</keyword>
<keyword evidence="1" id="KW-0963">Cytoplasm</keyword>
<sequence length="79" mass="8877">MCKRKNVMEESHVKIITLKVGDAGCLGSDIKIRILTIQGKQVQLGFEAPRDIPIYRAELVRAPEKSQRQNDKLKGVTSE</sequence>
<organism evidence="5 6">
    <name type="scientific">Pseudomonas synxantha</name>
    <dbReference type="NCBI Taxonomy" id="47883"/>
    <lineage>
        <taxon>Bacteria</taxon>
        <taxon>Pseudomonadati</taxon>
        <taxon>Pseudomonadota</taxon>
        <taxon>Gammaproteobacteria</taxon>
        <taxon>Pseudomonadales</taxon>
        <taxon>Pseudomonadaceae</taxon>
        <taxon>Pseudomonas</taxon>
    </lineage>
</organism>
<dbReference type="GO" id="GO:0006402">
    <property type="term" value="P:mRNA catabolic process"/>
    <property type="evidence" value="ECO:0007669"/>
    <property type="project" value="InterPro"/>
</dbReference>
<dbReference type="GO" id="GO:0045947">
    <property type="term" value="P:negative regulation of translational initiation"/>
    <property type="evidence" value="ECO:0007669"/>
    <property type="project" value="TreeGrafter"/>
</dbReference>
<reference evidence="5 6" key="2">
    <citation type="submission" date="2019-08" db="EMBL/GenBank/DDBJ databases">
        <authorList>
            <person name="Brilhante M."/>
            <person name="Perreten V."/>
        </authorList>
    </citation>
    <scope>NUCLEOTIDE SEQUENCE [LARGE SCALE GENOMIC DNA]</scope>
    <source>
        <strain evidence="5 6">MCP106</strain>
    </source>
</reference>
<dbReference type="Pfam" id="PF02599">
    <property type="entry name" value="CsrA"/>
    <property type="match status" value="1"/>
</dbReference>
<dbReference type="PANTHER" id="PTHR34984">
    <property type="entry name" value="CARBON STORAGE REGULATOR"/>
    <property type="match status" value="1"/>
</dbReference>
<dbReference type="GO" id="GO:0005829">
    <property type="term" value="C:cytosol"/>
    <property type="evidence" value="ECO:0007669"/>
    <property type="project" value="TreeGrafter"/>
</dbReference>
<evidence type="ECO:0000313" key="6">
    <source>
        <dbReference type="Proteomes" id="UP000324029"/>
    </source>
</evidence>
<dbReference type="AlphaFoldDB" id="A0A5D3G2Z6"/>
<dbReference type="PANTHER" id="PTHR34984:SF1">
    <property type="entry name" value="CARBON STORAGE REGULATOR"/>
    <property type="match status" value="1"/>
</dbReference>
<gene>
    <name evidence="5" type="ORF">FXO26_26130</name>
</gene>
<keyword evidence="4" id="KW-0010">Activator</keyword>
<evidence type="ECO:0000256" key="3">
    <source>
        <dbReference type="ARBA" id="ARBA00022884"/>
    </source>
</evidence>
<comment type="caution">
    <text evidence="5">The sequence shown here is derived from an EMBL/GenBank/DDBJ whole genome shotgun (WGS) entry which is preliminary data.</text>
</comment>
<proteinExistence type="predicted"/>
<evidence type="ECO:0000256" key="2">
    <source>
        <dbReference type="ARBA" id="ARBA00022845"/>
    </source>
</evidence>
<name>A0A5D3G2Z6_9PSED</name>
<dbReference type="SUPFAM" id="SSF117130">
    <property type="entry name" value="CsrA-like"/>
    <property type="match status" value="1"/>
</dbReference>
<reference evidence="5 6" key="1">
    <citation type="submission" date="2019-08" db="EMBL/GenBank/DDBJ databases">
        <title>Subclass B2 metallo-beta lactamase from Pseudomonas synxantha.</title>
        <authorList>
            <person name="Poirel L."/>
            <person name="Palmieri M."/>
            <person name="Masseron A."/>
            <person name="Perreten V."/>
            <person name="Nordman P."/>
        </authorList>
    </citation>
    <scope>NUCLEOTIDE SEQUENCE [LARGE SCALE GENOMIC DNA]</scope>
    <source>
        <strain evidence="5 6">MCP106</strain>
    </source>
</reference>
<dbReference type="GO" id="GO:0006109">
    <property type="term" value="P:regulation of carbohydrate metabolic process"/>
    <property type="evidence" value="ECO:0007669"/>
    <property type="project" value="InterPro"/>
</dbReference>
<dbReference type="GO" id="GO:0048027">
    <property type="term" value="F:mRNA 5'-UTR binding"/>
    <property type="evidence" value="ECO:0007669"/>
    <property type="project" value="TreeGrafter"/>
</dbReference>
<dbReference type="InterPro" id="IPR036107">
    <property type="entry name" value="CsrA_sf"/>
</dbReference>
<dbReference type="EMBL" id="VSRO01000017">
    <property type="protein sequence ID" value="TYK54773.1"/>
    <property type="molecule type" value="Genomic_DNA"/>
</dbReference>
<dbReference type="InterPro" id="IPR003751">
    <property type="entry name" value="CsrA"/>
</dbReference>
<evidence type="ECO:0000256" key="4">
    <source>
        <dbReference type="ARBA" id="ARBA00023159"/>
    </source>
</evidence>
<evidence type="ECO:0000256" key="1">
    <source>
        <dbReference type="ARBA" id="ARBA00022490"/>
    </source>
</evidence>
<keyword evidence="2" id="KW-0810">Translation regulation</keyword>
<dbReference type="Proteomes" id="UP000324029">
    <property type="component" value="Unassembled WGS sequence"/>
</dbReference>
<dbReference type="Gene3D" id="2.60.40.4380">
    <property type="entry name" value="Translational regulator CsrA"/>
    <property type="match status" value="1"/>
</dbReference>
<evidence type="ECO:0000313" key="5">
    <source>
        <dbReference type="EMBL" id="TYK54773.1"/>
    </source>
</evidence>